<feature type="compositionally biased region" description="Basic and acidic residues" evidence="1">
    <location>
        <begin position="151"/>
        <end position="161"/>
    </location>
</feature>
<evidence type="ECO:0000256" key="1">
    <source>
        <dbReference type="SAM" id="MobiDB-lite"/>
    </source>
</evidence>
<name>K0TDV7_THAOC</name>
<evidence type="ECO:0000313" key="3">
    <source>
        <dbReference type="Proteomes" id="UP000266841"/>
    </source>
</evidence>
<sequence>MLHPQGSVASLAARPQPTAFFPAFLCRARTEERSQWAAAGQRLGALGGWGWGSVAIHGQAVASFSTAGSAGTGAVVVRGLLLGAAATGEDAEASRACIPPRRRLLVGRPDDSSSRGHLPTGCARRGVAPAALGSRDRTRTQQASRSGSSGDRGERKEDPVGRNRTRGPVQSWPGRGHGGRGARGIAPRILRSSDDTTASDSSSRRGRGGGVAAGEAASL</sequence>
<gene>
    <name evidence="2" type="ORF">THAOC_01306</name>
</gene>
<dbReference type="AlphaFoldDB" id="K0TDV7"/>
<keyword evidence="3" id="KW-1185">Reference proteome</keyword>
<reference evidence="2 3" key="1">
    <citation type="journal article" date="2012" name="Genome Biol.">
        <title>Genome and low-iron response of an oceanic diatom adapted to chronic iron limitation.</title>
        <authorList>
            <person name="Lommer M."/>
            <person name="Specht M."/>
            <person name="Roy A.S."/>
            <person name="Kraemer L."/>
            <person name="Andreson R."/>
            <person name="Gutowska M.A."/>
            <person name="Wolf J."/>
            <person name="Bergner S.V."/>
            <person name="Schilhabel M.B."/>
            <person name="Klostermeier U.C."/>
            <person name="Beiko R.G."/>
            <person name="Rosenstiel P."/>
            <person name="Hippler M."/>
            <person name="Laroche J."/>
        </authorList>
    </citation>
    <scope>NUCLEOTIDE SEQUENCE [LARGE SCALE GENOMIC DNA]</scope>
    <source>
        <strain evidence="2 3">CCMP1005</strain>
    </source>
</reference>
<feature type="region of interest" description="Disordered" evidence="1">
    <location>
        <begin position="104"/>
        <end position="219"/>
    </location>
</feature>
<evidence type="ECO:0000313" key="2">
    <source>
        <dbReference type="EMBL" id="EJK76903.1"/>
    </source>
</evidence>
<proteinExistence type="predicted"/>
<feature type="compositionally biased region" description="Low complexity" evidence="1">
    <location>
        <begin position="183"/>
        <end position="201"/>
    </location>
</feature>
<dbReference type="EMBL" id="AGNL01001566">
    <property type="protein sequence ID" value="EJK76903.1"/>
    <property type="molecule type" value="Genomic_DNA"/>
</dbReference>
<accession>K0TDV7</accession>
<feature type="non-terminal residue" evidence="2">
    <location>
        <position position="219"/>
    </location>
</feature>
<organism evidence="2 3">
    <name type="scientific">Thalassiosira oceanica</name>
    <name type="common">Marine diatom</name>
    <dbReference type="NCBI Taxonomy" id="159749"/>
    <lineage>
        <taxon>Eukaryota</taxon>
        <taxon>Sar</taxon>
        <taxon>Stramenopiles</taxon>
        <taxon>Ochrophyta</taxon>
        <taxon>Bacillariophyta</taxon>
        <taxon>Coscinodiscophyceae</taxon>
        <taxon>Thalassiosirophycidae</taxon>
        <taxon>Thalassiosirales</taxon>
        <taxon>Thalassiosiraceae</taxon>
        <taxon>Thalassiosira</taxon>
    </lineage>
</organism>
<comment type="caution">
    <text evidence="2">The sequence shown here is derived from an EMBL/GenBank/DDBJ whole genome shotgun (WGS) entry which is preliminary data.</text>
</comment>
<dbReference type="Proteomes" id="UP000266841">
    <property type="component" value="Unassembled WGS sequence"/>
</dbReference>
<protein>
    <submittedName>
        <fullName evidence="2">Uncharacterized protein</fullName>
    </submittedName>
</protein>